<comment type="caution">
    <text evidence="1">The sequence shown here is derived from an EMBL/GenBank/DDBJ whole genome shotgun (WGS) entry which is preliminary data.</text>
</comment>
<dbReference type="EMBL" id="QTJV01000006">
    <property type="protein sequence ID" value="RFM33820.1"/>
    <property type="molecule type" value="Genomic_DNA"/>
</dbReference>
<dbReference type="AlphaFoldDB" id="A0A3E1P117"/>
<keyword evidence="1" id="KW-0121">Carboxypeptidase</keyword>
<dbReference type="RefSeq" id="WP_116854738.1">
    <property type="nucleotide sequence ID" value="NZ_QTJV01000006.1"/>
</dbReference>
<dbReference type="Pfam" id="PF13715">
    <property type="entry name" value="CarbopepD_reg_2"/>
    <property type="match status" value="1"/>
</dbReference>
<protein>
    <submittedName>
        <fullName evidence="1">Carboxypeptidase-like regulatory domain-containing protein</fullName>
    </submittedName>
</protein>
<accession>A0A3E1P117</accession>
<keyword evidence="1" id="KW-0378">Hydrolase</keyword>
<keyword evidence="1" id="KW-0645">Protease</keyword>
<dbReference type="OrthoDB" id="7432683at2"/>
<organism evidence="1 2">
    <name type="scientific">Chitinophaga silvisoli</name>
    <dbReference type="NCBI Taxonomy" id="2291814"/>
    <lineage>
        <taxon>Bacteria</taxon>
        <taxon>Pseudomonadati</taxon>
        <taxon>Bacteroidota</taxon>
        <taxon>Chitinophagia</taxon>
        <taxon>Chitinophagales</taxon>
        <taxon>Chitinophagaceae</taxon>
        <taxon>Chitinophaga</taxon>
    </lineage>
</organism>
<proteinExistence type="predicted"/>
<name>A0A3E1P117_9BACT</name>
<gene>
    <name evidence="1" type="ORF">DXN04_17845</name>
</gene>
<reference evidence="1 2" key="1">
    <citation type="submission" date="2018-08" db="EMBL/GenBank/DDBJ databases">
        <title>Chitinophaga sp. K20C18050901, a novel bacterium isolated from forest soil.</title>
        <authorList>
            <person name="Wang C."/>
        </authorList>
    </citation>
    <scope>NUCLEOTIDE SEQUENCE [LARGE SCALE GENOMIC DNA]</scope>
    <source>
        <strain evidence="1 2">K20C18050901</strain>
    </source>
</reference>
<dbReference type="Gene3D" id="2.60.40.1120">
    <property type="entry name" value="Carboxypeptidase-like, regulatory domain"/>
    <property type="match status" value="1"/>
</dbReference>
<keyword evidence="2" id="KW-1185">Reference proteome</keyword>
<evidence type="ECO:0000313" key="1">
    <source>
        <dbReference type="EMBL" id="RFM33820.1"/>
    </source>
</evidence>
<evidence type="ECO:0000313" key="2">
    <source>
        <dbReference type="Proteomes" id="UP000261174"/>
    </source>
</evidence>
<sequence>MKKYTISIAEPCSVPLQDMTPVEGGRYCSNCQRQVVDFSGMTDQQFIAYFEKYGKGCGTFRPSQLNRAMAIKPTRRWMPAALLAGVLSVIWPESGKGQYKITGVVKDAQCAPIPGVSIFLINKDGKVGDIKGITEKEGNFSLVFPESGDYGDVLKFNLRCIGYQTKEMQVSVAQLKAKSALTYEWNLEEVVNGNWDAEVVMVRRNWWQRLKYKLFN</sequence>
<dbReference type="SUPFAM" id="SSF49464">
    <property type="entry name" value="Carboxypeptidase regulatory domain-like"/>
    <property type="match status" value="1"/>
</dbReference>
<dbReference type="Proteomes" id="UP000261174">
    <property type="component" value="Unassembled WGS sequence"/>
</dbReference>
<dbReference type="InterPro" id="IPR008969">
    <property type="entry name" value="CarboxyPept-like_regulatory"/>
</dbReference>
<dbReference type="GO" id="GO:0004180">
    <property type="term" value="F:carboxypeptidase activity"/>
    <property type="evidence" value="ECO:0007669"/>
    <property type="project" value="UniProtKB-KW"/>
</dbReference>